<evidence type="ECO:0000313" key="11">
    <source>
        <dbReference type="EnsemblMetazoa" id="XP_008189765.1"/>
    </source>
</evidence>
<evidence type="ECO:0000259" key="10">
    <source>
        <dbReference type="PROSITE" id="PS50808"/>
    </source>
</evidence>
<dbReference type="Pfam" id="PF02892">
    <property type="entry name" value="zf-BED"/>
    <property type="match status" value="1"/>
</dbReference>
<keyword evidence="7" id="KW-0804">Transcription</keyword>
<keyword evidence="4" id="KW-0862">Zinc</keyword>
<keyword evidence="6" id="KW-0238">DNA-binding</keyword>
<dbReference type="GO" id="GO:0009791">
    <property type="term" value="P:post-embryonic development"/>
    <property type="evidence" value="ECO:0007669"/>
    <property type="project" value="UniProtKB-ARBA"/>
</dbReference>
<dbReference type="SUPFAM" id="SSF57667">
    <property type="entry name" value="beta-beta-alpha zinc fingers"/>
    <property type="match status" value="1"/>
</dbReference>
<evidence type="ECO:0000256" key="5">
    <source>
        <dbReference type="ARBA" id="ARBA00023015"/>
    </source>
</evidence>
<evidence type="ECO:0000256" key="6">
    <source>
        <dbReference type="ARBA" id="ARBA00023125"/>
    </source>
</evidence>
<dbReference type="SUPFAM" id="SSF53098">
    <property type="entry name" value="Ribonuclease H-like"/>
    <property type="match status" value="1"/>
</dbReference>
<dbReference type="PROSITE" id="PS50808">
    <property type="entry name" value="ZF_BED"/>
    <property type="match status" value="1"/>
</dbReference>
<evidence type="ECO:0000256" key="3">
    <source>
        <dbReference type="ARBA" id="ARBA00022771"/>
    </source>
</evidence>
<reference evidence="12" key="1">
    <citation type="submission" date="2010-06" db="EMBL/GenBank/DDBJ databases">
        <authorList>
            <person name="Jiang H."/>
            <person name="Abraham K."/>
            <person name="Ali S."/>
            <person name="Alsbrooks S.L."/>
            <person name="Anim B.N."/>
            <person name="Anosike U.S."/>
            <person name="Attaway T."/>
            <person name="Bandaranaike D.P."/>
            <person name="Battles P.K."/>
            <person name="Bell S.N."/>
            <person name="Bell A.V."/>
            <person name="Beltran B."/>
            <person name="Bickham C."/>
            <person name="Bustamante Y."/>
            <person name="Caleb T."/>
            <person name="Canada A."/>
            <person name="Cardenas V."/>
            <person name="Carter K."/>
            <person name="Chacko J."/>
            <person name="Chandrabose M.N."/>
            <person name="Chavez D."/>
            <person name="Chavez A."/>
            <person name="Chen L."/>
            <person name="Chu H.-S."/>
            <person name="Claassen K.J."/>
            <person name="Cockrell R."/>
            <person name="Collins M."/>
            <person name="Cooper J.A."/>
            <person name="Cree A."/>
            <person name="Curry S.M."/>
            <person name="Da Y."/>
            <person name="Dao M.D."/>
            <person name="Das B."/>
            <person name="Davila M.-L."/>
            <person name="Davy-Carroll L."/>
            <person name="Denson S."/>
            <person name="Dinh H."/>
            <person name="Ebong V.E."/>
            <person name="Edwards J.R."/>
            <person name="Egan A."/>
            <person name="El-Daye J."/>
            <person name="Escobedo L."/>
            <person name="Fernandez S."/>
            <person name="Fernando P.R."/>
            <person name="Flagg N."/>
            <person name="Forbes L.D."/>
            <person name="Fowler R.G."/>
            <person name="Fu Q."/>
            <person name="Gabisi R.A."/>
            <person name="Ganer J."/>
            <person name="Garbino Pronczuk A."/>
            <person name="Garcia R.M."/>
            <person name="Garner T."/>
            <person name="Garrett T.E."/>
            <person name="Gonzalez D.A."/>
            <person name="Hamid H."/>
            <person name="Hawkins E.S."/>
            <person name="Hirani K."/>
            <person name="Hogues M.E."/>
            <person name="Hollins B."/>
            <person name="Hsiao C.-H."/>
            <person name="Jabil R."/>
            <person name="James M.L."/>
            <person name="Jhangiani S.N."/>
            <person name="Johnson B."/>
            <person name="Johnson Q."/>
            <person name="Joshi V."/>
            <person name="Kalu J.B."/>
            <person name="Kam C."/>
            <person name="Kashfia A."/>
            <person name="Keebler J."/>
            <person name="Kisamo H."/>
            <person name="Kovar C.L."/>
            <person name="Lago L.A."/>
            <person name="Lai C.-Y."/>
            <person name="Laidlaw J."/>
            <person name="Lara F."/>
            <person name="Le T.-K."/>
            <person name="Lee S.L."/>
            <person name="Legall F.H."/>
            <person name="Lemon S.J."/>
            <person name="Lewis L.R."/>
            <person name="Li B."/>
            <person name="Liu Y."/>
            <person name="Liu Y.-S."/>
            <person name="Lopez J."/>
            <person name="Lozado R.J."/>
            <person name="Lu J."/>
            <person name="Madu R.C."/>
            <person name="Maheshwari M."/>
            <person name="Maheshwari R."/>
            <person name="Malloy K."/>
            <person name="Martinez E."/>
            <person name="Mathew T."/>
            <person name="Mercado I.C."/>
            <person name="Mercado C."/>
            <person name="Meyer B."/>
            <person name="Montgomery K."/>
            <person name="Morgan M.B."/>
            <person name="Munidasa M."/>
            <person name="Nazareth L.V."/>
            <person name="Nelson J."/>
            <person name="Ng B.M."/>
            <person name="Nguyen N.B."/>
            <person name="Nguyen P.Q."/>
            <person name="Nguyen T."/>
            <person name="Obregon M."/>
            <person name="Okwuonu G.O."/>
            <person name="Onwere C.G."/>
            <person name="Orozco G."/>
            <person name="Parra A."/>
            <person name="Patel S."/>
            <person name="Patil S."/>
            <person name="Perez A."/>
            <person name="Perez Y."/>
            <person name="Pham C."/>
            <person name="Primus E.L."/>
            <person name="Pu L.-L."/>
            <person name="Puazo M."/>
            <person name="Qin X."/>
            <person name="Quiroz J.B."/>
            <person name="Reese J."/>
            <person name="Richards S."/>
            <person name="Rives C.M."/>
            <person name="Robberts R."/>
            <person name="Ruiz S.J."/>
            <person name="Ruiz M.J."/>
            <person name="Santibanez J."/>
            <person name="Schneider B.W."/>
            <person name="Sisson I."/>
            <person name="Smith M."/>
            <person name="Sodergren E."/>
            <person name="Song X.-Z."/>
            <person name="Song B.B."/>
            <person name="Summersgill H."/>
            <person name="Thelus R."/>
            <person name="Thornton R.D."/>
            <person name="Trejos Z.Y."/>
            <person name="Usmani K."/>
            <person name="Vattathil S."/>
            <person name="Villasana D."/>
            <person name="Walker D.L."/>
            <person name="Wang S."/>
            <person name="Wang K."/>
            <person name="White C.S."/>
            <person name="Williams A.C."/>
            <person name="Williamson J."/>
            <person name="Wilson K."/>
            <person name="Woghiren I.O."/>
            <person name="Woodworth J.R."/>
            <person name="Worley K.C."/>
            <person name="Wright R.A."/>
            <person name="Wu W."/>
            <person name="Young L."/>
            <person name="Zhang L."/>
            <person name="Zhang J."/>
            <person name="Zhu Y."/>
            <person name="Muzny D.M."/>
            <person name="Weinstock G."/>
            <person name="Gibbs R.A."/>
        </authorList>
    </citation>
    <scope>NUCLEOTIDE SEQUENCE [LARGE SCALE GENOMIC DNA]</scope>
    <source>
        <strain evidence="12">LSR1</strain>
    </source>
</reference>
<comment type="subcellular location">
    <subcellularLocation>
        <location evidence="1">Nucleus</location>
    </subcellularLocation>
</comment>
<sequence>MSLVWNVFTKSECGYRATCDMCSKSFSNLGSNTTNLWNHIKKSHKGKYNELDKQKRGTENCELGPSDMFDLCSKTTETKLHTKQTVMTSFTLTPSNKLKLDKILAYFVAVDMMPYNIVEKEGFKFLCLGCQELSESHTGDNLASAIQLQLLEYNCDIDASIGAISTDYGANVLKAVDNLKIPHVPCFGHSFNTAVKNIFELDEVKVSINNVRAIQNIFAYSWKAVKEMAIEQQRYGLKTVKFPSYSKTRWWYLLDLIEVVLSQELPIASSLRTYNKGVYKDRMVDEHQVEILKTVISTLSPIRKISDNLAGESYVTASAILPVVNMIWKKILEVDEQVITVENSVCVVLKKKMLETMMTVLTNRYGNNITLKMCTALDPRFKLDRIDIEQTSIDLESFKATIKEECIRTWQYSLSKSELCLELSIGDKVENEINGYFNLPKIDYELSPITWWHLNGTMFPFLKVMANKLMCMQATSVASERVFSRAGNIVTDQRASLTEDHCSQLIYLSMNKKFVPNAFNF</sequence>
<dbReference type="InterPro" id="IPR052035">
    <property type="entry name" value="ZnF_BED_domain_contain"/>
</dbReference>
<name>A0A8R2FDY1_ACYPI</name>
<dbReference type="RefSeq" id="XP_008189765.1">
    <property type="nucleotide sequence ID" value="XM_008191543.1"/>
</dbReference>
<dbReference type="KEGG" id="api:103311813"/>
<dbReference type="GeneID" id="103311813"/>
<keyword evidence="2" id="KW-0479">Metal-binding</keyword>
<keyword evidence="5" id="KW-0805">Transcription regulation</keyword>
<dbReference type="AlphaFoldDB" id="A0A8R2FDY1"/>
<reference evidence="11" key="2">
    <citation type="submission" date="2022-06" db="UniProtKB">
        <authorList>
            <consortium name="EnsemblMetazoa"/>
        </authorList>
    </citation>
    <scope>IDENTIFICATION</scope>
</reference>
<dbReference type="Pfam" id="PF05699">
    <property type="entry name" value="Dimer_Tnp_hAT"/>
    <property type="match status" value="1"/>
</dbReference>
<evidence type="ECO:0000256" key="7">
    <source>
        <dbReference type="ARBA" id="ARBA00023163"/>
    </source>
</evidence>
<dbReference type="InterPro" id="IPR008906">
    <property type="entry name" value="HATC_C_dom"/>
</dbReference>
<organism evidence="11 12">
    <name type="scientific">Acyrthosiphon pisum</name>
    <name type="common">Pea aphid</name>
    <dbReference type="NCBI Taxonomy" id="7029"/>
    <lineage>
        <taxon>Eukaryota</taxon>
        <taxon>Metazoa</taxon>
        <taxon>Ecdysozoa</taxon>
        <taxon>Arthropoda</taxon>
        <taxon>Hexapoda</taxon>
        <taxon>Insecta</taxon>
        <taxon>Pterygota</taxon>
        <taxon>Neoptera</taxon>
        <taxon>Paraneoptera</taxon>
        <taxon>Hemiptera</taxon>
        <taxon>Sternorrhyncha</taxon>
        <taxon>Aphidomorpha</taxon>
        <taxon>Aphidoidea</taxon>
        <taxon>Aphididae</taxon>
        <taxon>Macrosiphini</taxon>
        <taxon>Acyrthosiphon</taxon>
    </lineage>
</organism>
<evidence type="ECO:0000256" key="8">
    <source>
        <dbReference type="ARBA" id="ARBA00023242"/>
    </source>
</evidence>
<dbReference type="Proteomes" id="UP000007819">
    <property type="component" value="Chromosome X"/>
</dbReference>
<keyword evidence="12" id="KW-1185">Reference proteome</keyword>
<dbReference type="GO" id="GO:0005634">
    <property type="term" value="C:nucleus"/>
    <property type="evidence" value="ECO:0007669"/>
    <property type="project" value="UniProtKB-SubCell"/>
</dbReference>
<keyword evidence="8" id="KW-0539">Nucleus</keyword>
<dbReference type="PANTHER" id="PTHR46481">
    <property type="entry name" value="ZINC FINGER BED DOMAIN-CONTAINING PROTEIN 4"/>
    <property type="match status" value="1"/>
</dbReference>
<dbReference type="GO" id="GO:0046983">
    <property type="term" value="F:protein dimerization activity"/>
    <property type="evidence" value="ECO:0007669"/>
    <property type="project" value="InterPro"/>
</dbReference>
<evidence type="ECO:0000256" key="1">
    <source>
        <dbReference type="ARBA" id="ARBA00004123"/>
    </source>
</evidence>
<dbReference type="InterPro" id="IPR036236">
    <property type="entry name" value="Znf_C2H2_sf"/>
</dbReference>
<dbReference type="InterPro" id="IPR012337">
    <property type="entry name" value="RNaseH-like_sf"/>
</dbReference>
<evidence type="ECO:0000256" key="4">
    <source>
        <dbReference type="ARBA" id="ARBA00022833"/>
    </source>
</evidence>
<feature type="domain" description="BED-type" evidence="10">
    <location>
        <begin position="1"/>
        <end position="51"/>
    </location>
</feature>
<dbReference type="PANTHER" id="PTHR46481:SF9">
    <property type="entry name" value="ZINC FINGER BED DOMAIN-CONTAINING PROTEIN 1-LIKE"/>
    <property type="match status" value="1"/>
</dbReference>
<evidence type="ECO:0000256" key="9">
    <source>
        <dbReference type="PROSITE-ProRule" id="PRU00027"/>
    </source>
</evidence>
<dbReference type="SMART" id="SM00614">
    <property type="entry name" value="ZnF_BED"/>
    <property type="match status" value="1"/>
</dbReference>
<evidence type="ECO:0000313" key="12">
    <source>
        <dbReference type="Proteomes" id="UP000007819"/>
    </source>
</evidence>
<dbReference type="GO" id="GO:0003677">
    <property type="term" value="F:DNA binding"/>
    <property type="evidence" value="ECO:0007669"/>
    <property type="project" value="UniProtKB-KW"/>
</dbReference>
<dbReference type="InterPro" id="IPR003656">
    <property type="entry name" value="Znf_BED"/>
</dbReference>
<proteinExistence type="predicted"/>
<accession>A0A8R2FDY1</accession>
<dbReference type="GO" id="GO:0008270">
    <property type="term" value="F:zinc ion binding"/>
    <property type="evidence" value="ECO:0007669"/>
    <property type="project" value="UniProtKB-KW"/>
</dbReference>
<protein>
    <recommendedName>
        <fullName evidence="10">BED-type domain-containing protein</fullName>
    </recommendedName>
</protein>
<keyword evidence="3 9" id="KW-0863">Zinc-finger</keyword>
<dbReference type="EnsemblMetazoa" id="XM_008191543.1">
    <property type="protein sequence ID" value="XP_008189765.1"/>
    <property type="gene ID" value="LOC103311813"/>
</dbReference>
<dbReference type="OrthoDB" id="1607513at2759"/>
<evidence type="ECO:0000256" key="2">
    <source>
        <dbReference type="ARBA" id="ARBA00022723"/>
    </source>
</evidence>